<dbReference type="AlphaFoldDB" id="A0A0A9HUK7"/>
<sequence>MSFLGTLKHKHGNNHLLETAVECRDVSESDKAAYRHACSSLT</sequence>
<dbReference type="EMBL" id="GBRH01159330">
    <property type="protein sequence ID" value="JAE38566.1"/>
    <property type="molecule type" value="Transcribed_RNA"/>
</dbReference>
<name>A0A0A9HUK7_ARUDO</name>
<protein>
    <submittedName>
        <fullName evidence="1">Uncharacterized protein</fullName>
    </submittedName>
</protein>
<reference evidence="1" key="2">
    <citation type="journal article" date="2015" name="Data Brief">
        <title>Shoot transcriptome of the giant reed, Arundo donax.</title>
        <authorList>
            <person name="Barrero R.A."/>
            <person name="Guerrero F.D."/>
            <person name="Moolhuijzen P."/>
            <person name="Goolsby J.A."/>
            <person name="Tidwell J."/>
            <person name="Bellgard S.E."/>
            <person name="Bellgard M.I."/>
        </authorList>
    </citation>
    <scope>NUCLEOTIDE SEQUENCE</scope>
    <source>
        <tissue evidence="1">Shoot tissue taken approximately 20 cm above the soil surface</tissue>
    </source>
</reference>
<organism evidence="1">
    <name type="scientific">Arundo donax</name>
    <name type="common">Giant reed</name>
    <name type="synonym">Donax arundinaceus</name>
    <dbReference type="NCBI Taxonomy" id="35708"/>
    <lineage>
        <taxon>Eukaryota</taxon>
        <taxon>Viridiplantae</taxon>
        <taxon>Streptophyta</taxon>
        <taxon>Embryophyta</taxon>
        <taxon>Tracheophyta</taxon>
        <taxon>Spermatophyta</taxon>
        <taxon>Magnoliopsida</taxon>
        <taxon>Liliopsida</taxon>
        <taxon>Poales</taxon>
        <taxon>Poaceae</taxon>
        <taxon>PACMAD clade</taxon>
        <taxon>Arundinoideae</taxon>
        <taxon>Arundineae</taxon>
        <taxon>Arundo</taxon>
    </lineage>
</organism>
<evidence type="ECO:0000313" key="1">
    <source>
        <dbReference type="EMBL" id="JAE38566.1"/>
    </source>
</evidence>
<reference evidence="1" key="1">
    <citation type="submission" date="2014-09" db="EMBL/GenBank/DDBJ databases">
        <authorList>
            <person name="Magalhaes I.L.F."/>
            <person name="Oliveira U."/>
            <person name="Santos F.R."/>
            <person name="Vidigal T.H.D.A."/>
            <person name="Brescovit A.D."/>
            <person name="Santos A.J."/>
        </authorList>
    </citation>
    <scope>NUCLEOTIDE SEQUENCE</scope>
    <source>
        <tissue evidence="1">Shoot tissue taken approximately 20 cm above the soil surface</tissue>
    </source>
</reference>
<accession>A0A0A9HUK7</accession>
<proteinExistence type="predicted"/>